<dbReference type="PROSITE" id="PS51257">
    <property type="entry name" value="PROKAR_LIPOPROTEIN"/>
    <property type="match status" value="1"/>
</dbReference>
<accession>A0A644WR60</accession>
<dbReference type="AlphaFoldDB" id="A0A644WR60"/>
<gene>
    <name evidence="1" type="ORF">SDC9_52243</name>
</gene>
<evidence type="ECO:0008006" key="2">
    <source>
        <dbReference type="Google" id="ProtNLM"/>
    </source>
</evidence>
<dbReference type="EMBL" id="VSSQ01001181">
    <property type="protein sequence ID" value="MPM05948.1"/>
    <property type="molecule type" value="Genomic_DNA"/>
</dbReference>
<reference evidence="1" key="1">
    <citation type="submission" date="2019-08" db="EMBL/GenBank/DDBJ databases">
        <authorList>
            <person name="Kucharzyk K."/>
            <person name="Murdoch R.W."/>
            <person name="Higgins S."/>
            <person name="Loffler F."/>
        </authorList>
    </citation>
    <scope>NUCLEOTIDE SEQUENCE</scope>
</reference>
<comment type="caution">
    <text evidence="1">The sequence shown here is derived from an EMBL/GenBank/DDBJ whole genome shotgun (WGS) entry which is preliminary data.</text>
</comment>
<sequence>MKKIFLLLGIVFAATMISCGPTTDDAIKHNDSIVADQKEMLDLESDFVNAIVDGKDESAIKKAYTKYTDFLAEMEKKYNDMDSFDDKDTFRKAMIDLVKEFKDVAENEYDEMVKIYTKDADALTDADFEKWEDLTNTVDEKESKANDNFLDAQKEFAKEYNFELTK</sequence>
<proteinExistence type="predicted"/>
<organism evidence="1">
    <name type="scientific">bioreactor metagenome</name>
    <dbReference type="NCBI Taxonomy" id="1076179"/>
    <lineage>
        <taxon>unclassified sequences</taxon>
        <taxon>metagenomes</taxon>
        <taxon>ecological metagenomes</taxon>
    </lineage>
</organism>
<dbReference type="SUPFAM" id="SSF55486">
    <property type="entry name" value="Metalloproteases ('zincins'), catalytic domain"/>
    <property type="match status" value="1"/>
</dbReference>
<evidence type="ECO:0000313" key="1">
    <source>
        <dbReference type="EMBL" id="MPM05948.1"/>
    </source>
</evidence>
<name>A0A644WR60_9ZZZZ</name>
<protein>
    <recommendedName>
        <fullName evidence="2">Lipoprotein</fullName>
    </recommendedName>
</protein>